<sequence>MQYSNNPIIKHKAGLLNLAEELGNVSKACKIMGVSRDTFYRYQELVEDGGIDALINKNRRSPNIKNRVDDAIEQAVITYATQQPAHGQHRTSNELRKNGIFVSGSGVRSIWLRNNLENFKKRLNALEEQVSRDGIILSDAQISALEKKKHDDEACGEIETAHPAILVLFDLVGRAKILC</sequence>
<proteinExistence type="predicted"/>
<dbReference type="PATRIC" id="fig|1590042.3.peg.1670"/>
<gene>
    <name evidence="1" type="ORF">CC99x_01645</name>
</gene>
<organism evidence="1">
    <name type="scientific">Candidatus Berkiella cookevillensis</name>
    <dbReference type="NCBI Taxonomy" id="437022"/>
    <lineage>
        <taxon>Bacteria</taxon>
        <taxon>Pseudomonadati</taxon>
        <taxon>Pseudomonadota</taxon>
        <taxon>Gammaproteobacteria</taxon>
        <taxon>Candidatus Berkiellales</taxon>
        <taxon>Candidatus Berkiellaceae</taxon>
        <taxon>Candidatus Berkiella</taxon>
    </lineage>
</organism>
<protein>
    <submittedName>
        <fullName evidence="1">Uncharacterized protein</fullName>
    </submittedName>
</protein>
<dbReference type="Pfam" id="PF13551">
    <property type="entry name" value="HTH_29"/>
    <property type="match status" value="1"/>
</dbReference>
<dbReference type="STRING" id="437022.CC99x_01645"/>
<dbReference type="AlphaFoldDB" id="A0A0Q9YC58"/>
<name>A0A0Q9YC58_9GAMM</name>
<accession>A0A0Q9YC58</accession>
<dbReference type="SUPFAM" id="SSF46689">
    <property type="entry name" value="Homeodomain-like"/>
    <property type="match status" value="1"/>
</dbReference>
<dbReference type="EMBL" id="LKHV01000008">
    <property type="protein sequence ID" value="KRG18203.1"/>
    <property type="molecule type" value="Genomic_DNA"/>
</dbReference>
<comment type="caution">
    <text evidence="1">The sequence shown here is derived from an EMBL/GenBank/DDBJ whole genome shotgun (WGS) entry which is preliminary data.</text>
</comment>
<reference evidence="1" key="1">
    <citation type="submission" date="2015-09" db="EMBL/GenBank/DDBJ databases">
        <title>Draft Genome Sequences of Two Novel Amoeba-resistant Intranuclear Bacteria, Candidatus Berkiella cookevillensis and Candidatus Berkiella aquae.</title>
        <authorList>
            <person name="Mehari Y.T."/>
            <person name="Arivett B.A."/>
            <person name="Farone A.L."/>
            <person name="Gunderson J.H."/>
            <person name="Farone M.B."/>
        </authorList>
    </citation>
    <scope>NUCLEOTIDE SEQUENCE [LARGE SCALE GENOMIC DNA]</scope>
    <source>
        <strain evidence="1">CC99</strain>
    </source>
</reference>
<evidence type="ECO:0000313" key="1">
    <source>
        <dbReference type="EMBL" id="KRG18203.1"/>
    </source>
</evidence>
<dbReference type="InterPro" id="IPR009057">
    <property type="entry name" value="Homeodomain-like_sf"/>
</dbReference>